<dbReference type="GO" id="GO:0005886">
    <property type="term" value="C:plasma membrane"/>
    <property type="evidence" value="ECO:0007669"/>
    <property type="project" value="UniProtKB-SubCell"/>
</dbReference>
<feature type="transmembrane region" description="Helical" evidence="17">
    <location>
        <begin position="81"/>
        <end position="100"/>
    </location>
</feature>
<evidence type="ECO:0000256" key="9">
    <source>
        <dbReference type="ARBA" id="ARBA00022989"/>
    </source>
</evidence>
<evidence type="ECO:0000256" key="7">
    <source>
        <dbReference type="ARBA" id="ARBA00022692"/>
    </source>
</evidence>
<evidence type="ECO:0000256" key="4">
    <source>
        <dbReference type="ARBA" id="ARBA00014689"/>
    </source>
</evidence>
<feature type="transmembrane region" description="Helical" evidence="17">
    <location>
        <begin position="112"/>
        <end position="134"/>
    </location>
</feature>
<keyword evidence="9 17" id="KW-1133">Transmembrane helix</keyword>
<reference evidence="18 19" key="1">
    <citation type="journal article" date="2013" name="Antonie Van Leeuwenhoek">
        <title>Paracoccus zhejiangensis sp. nov., isolated from activated sludge in wastewater-treatment system.</title>
        <authorList>
            <person name="Wu Z.G."/>
            <person name="Zhang D.F."/>
            <person name="Liu Y.L."/>
            <person name="Wang F."/>
            <person name="Jiang X."/>
            <person name="Li C."/>
            <person name="Li S.P."/>
            <person name="Hong Q."/>
            <person name="Li W.J."/>
        </authorList>
    </citation>
    <scope>NUCLEOTIDE SEQUENCE [LARGE SCALE GENOMIC DNA]</scope>
    <source>
        <strain evidence="18 19">J6</strain>
        <plasmid evidence="19">Plasmid ppz01</plasmid>
    </source>
</reference>
<dbReference type="GO" id="GO:0019646">
    <property type="term" value="P:aerobic electron transport chain"/>
    <property type="evidence" value="ECO:0007669"/>
    <property type="project" value="TreeGrafter"/>
</dbReference>
<evidence type="ECO:0000256" key="6">
    <source>
        <dbReference type="ARBA" id="ARBA00022475"/>
    </source>
</evidence>
<sequence length="151" mass="16629">MPVDVLALPRRDLDRGLHLCLSDGDDLMSDPHEGHHETHAAPFPHGTKQDYVTGFILAAILTAIPFFLVMSGIFSSERLTAFLVLICAVAQIIVHMVYFLHMSPKAEGGWTLISLVFTIIVLVIAVVGTVWVMYHMDANMMPGMMTEPPAN</sequence>
<dbReference type="GO" id="GO:0015078">
    <property type="term" value="F:proton transmembrane transporter activity"/>
    <property type="evidence" value="ECO:0007669"/>
    <property type="project" value="TreeGrafter"/>
</dbReference>
<name>A0A2H5F515_9RHOB</name>
<comment type="subunit">
    <text evidence="3">Heterooctamer of two A chains, two B chains, two C chains and two D chains.</text>
</comment>
<dbReference type="InterPro" id="IPR005171">
    <property type="entry name" value="Cyt_c_oxidase_su4_prok"/>
</dbReference>
<dbReference type="EMBL" id="CP025431">
    <property type="protein sequence ID" value="AUH66641.1"/>
    <property type="molecule type" value="Genomic_DNA"/>
</dbReference>
<geneLocation type="plasmid" evidence="19">
    <name>ppz01</name>
</geneLocation>
<evidence type="ECO:0000256" key="15">
    <source>
        <dbReference type="ARBA" id="ARBA00031887"/>
    </source>
</evidence>
<organism evidence="18 19">
    <name type="scientific">Paracoccus zhejiangensis</name>
    <dbReference type="NCBI Taxonomy" id="1077935"/>
    <lineage>
        <taxon>Bacteria</taxon>
        <taxon>Pseudomonadati</taxon>
        <taxon>Pseudomonadota</taxon>
        <taxon>Alphaproteobacteria</taxon>
        <taxon>Rhodobacterales</taxon>
        <taxon>Paracoccaceae</taxon>
        <taxon>Paracoccus</taxon>
    </lineage>
</organism>
<evidence type="ECO:0000256" key="14">
    <source>
        <dbReference type="ARBA" id="ARBA00030211"/>
    </source>
</evidence>
<evidence type="ECO:0000313" key="19">
    <source>
        <dbReference type="Proteomes" id="UP000234530"/>
    </source>
</evidence>
<evidence type="ECO:0000256" key="1">
    <source>
        <dbReference type="ARBA" id="ARBA00004651"/>
    </source>
</evidence>
<evidence type="ECO:0000256" key="16">
    <source>
        <dbReference type="ARBA" id="ARBA00032185"/>
    </source>
</evidence>
<evidence type="ECO:0000256" key="17">
    <source>
        <dbReference type="SAM" id="Phobius"/>
    </source>
</evidence>
<protein>
    <recommendedName>
        <fullName evidence="4">Cytochrome bo(3) ubiquinol oxidase subunit 4</fullName>
    </recommendedName>
    <alternativeName>
        <fullName evidence="16">Cytochrome o ubiquinol oxidase subunit 4</fullName>
    </alternativeName>
    <alternativeName>
        <fullName evidence="13">Oxidase bo(3) subunit 4</fullName>
    </alternativeName>
    <alternativeName>
        <fullName evidence="14">Ubiquinol oxidase polypeptide IV</fullName>
    </alternativeName>
    <alternativeName>
        <fullName evidence="15">Ubiquinol oxidase subunit 4</fullName>
    </alternativeName>
</protein>
<dbReference type="NCBIfam" id="TIGR02847">
    <property type="entry name" value="CyoD"/>
    <property type="match status" value="1"/>
</dbReference>
<evidence type="ECO:0000256" key="2">
    <source>
        <dbReference type="ARBA" id="ARBA00008079"/>
    </source>
</evidence>
<dbReference type="PANTHER" id="PTHR36835">
    <property type="entry name" value="CYTOCHROME BO(3) UBIQUINOL OXIDASE SUBUNIT 4"/>
    <property type="match status" value="1"/>
</dbReference>
<evidence type="ECO:0000256" key="11">
    <source>
        <dbReference type="ARBA" id="ARBA00023136"/>
    </source>
</evidence>
<evidence type="ECO:0000256" key="8">
    <source>
        <dbReference type="ARBA" id="ARBA00022982"/>
    </source>
</evidence>
<dbReference type="Proteomes" id="UP000234530">
    <property type="component" value="Plasmid pPZ01"/>
</dbReference>
<evidence type="ECO:0000256" key="13">
    <source>
        <dbReference type="ARBA" id="ARBA00030071"/>
    </source>
</evidence>
<comment type="subcellular location">
    <subcellularLocation>
        <location evidence="1">Cell membrane</location>
        <topology evidence="1">Multi-pass membrane protein</topology>
    </subcellularLocation>
</comment>
<dbReference type="GO" id="GO:0009486">
    <property type="term" value="F:cytochrome bo3 ubiquinol oxidase activity"/>
    <property type="evidence" value="ECO:0007669"/>
    <property type="project" value="InterPro"/>
</dbReference>
<dbReference type="KEGG" id="pzh:CX676_20270"/>
<comment type="similarity">
    <text evidence="2">Belongs to the cytochrome c oxidase bacterial subunit 4 family.</text>
</comment>
<keyword evidence="7 17" id="KW-0812">Transmembrane</keyword>
<keyword evidence="6" id="KW-1003">Cell membrane</keyword>
<keyword evidence="8" id="KW-0249">Electron transport</keyword>
<evidence type="ECO:0000256" key="5">
    <source>
        <dbReference type="ARBA" id="ARBA00022448"/>
    </source>
</evidence>
<proteinExistence type="inferred from homology"/>
<keyword evidence="10" id="KW-0560">Oxidoreductase</keyword>
<keyword evidence="18" id="KW-0614">Plasmid</keyword>
<keyword evidence="11 17" id="KW-0472">Membrane</keyword>
<dbReference type="PANTHER" id="PTHR36835:SF1">
    <property type="entry name" value="CYTOCHROME BO(3) UBIQUINOL OXIDASE SUBUNIT 4"/>
    <property type="match status" value="1"/>
</dbReference>
<evidence type="ECO:0000256" key="3">
    <source>
        <dbReference type="ARBA" id="ARBA00011700"/>
    </source>
</evidence>
<comment type="function">
    <text evidence="12">Cytochrome bo(3) ubiquinol terminal oxidase is the component of the aerobic respiratory chain of E.coli that predominates when cells are grown at high aeration. Has proton pump activity across the membrane in addition to electron transfer, pumping 2 protons/electron.</text>
</comment>
<dbReference type="InterPro" id="IPR014210">
    <property type="entry name" value="Cyt_o_ubiqinol_oxidase_su4"/>
</dbReference>
<dbReference type="AlphaFoldDB" id="A0A2H5F515"/>
<evidence type="ECO:0000313" key="18">
    <source>
        <dbReference type="EMBL" id="AUH66641.1"/>
    </source>
</evidence>
<dbReference type="GO" id="GO:0009319">
    <property type="term" value="C:cytochrome o ubiquinol oxidase complex"/>
    <property type="evidence" value="ECO:0007669"/>
    <property type="project" value="TreeGrafter"/>
</dbReference>
<evidence type="ECO:0000256" key="10">
    <source>
        <dbReference type="ARBA" id="ARBA00023002"/>
    </source>
</evidence>
<gene>
    <name evidence="18" type="primary">cyoD</name>
    <name evidence="18" type="ORF">CX676_20270</name>
</gene>
<keyword evidence="5" id="KW-0813">Transport</keyword>
<evidence type="ECO:0000256" key="12">
    <source>
        <dbReference type="ARBA" id="ARBA00025694"/>
    </source>
</evidence>
<feature type="transmembrane region" description="Helical" evidence="17">
    <location>
        <begin position="51"/>
        <end position="74"/>
    </location>
</feature>
<accession>A0A2H5F515</accession>
<dbReference type="Pfam" id="PF03626">
    <property type="entry name" value="COX4_pro"/>
    <property type="match status" value="1"/>
</dbReference>
<keyword evidence="19" id="KW-1185">Reference proteome</keyword>
<dbReference type="GO" id="GO:0015990">
    <property type="term" value="P:electron transport coupled proton transport"/>
    <property type="evidence" value="ECO:0007669"/>
    <property type="project" value="InterPro"/>
</dbReference>
<dbReference type="InterPro" id="IPR050968">
    <property type="entry name" value="Cytochrome_c_oxidase_bac_sub4"/>
</dbReference>